<evidence type="ECO:0000313" key="16">
    <source>
        <dbReference type="EMBL" id="GAA0502433.1"/>
    </source>
</evidence>
<evidence type="ECO:0000256" key="12">
    <source>
        <dbReference type="ARBA" id="ARBA00023136"/>
    </source>
</evidence>
<dbReference type="PANTHER" id="PTHR45436:SF14">
    <property type="entry name" value="SENSOR PROTEIN QSEC"/>
    <property type="match status" value="1"/>
</dbReference>
<evidence type="ECO:0000256" key="13">
    <source>
        <dbReference type="SAM" id="Phobius"/>
    </source>
</evidence>
<dbReference type="InterPro" id="IPR003594">
    <property type="entry name" value="HATPase_dom"/>
</dbReference>
<reference evidence="17" key="1">
    <citation type="journal article" date="2019" name="Int. J. Syst. Evol. Microbiol.">
        <title>The Global Catalogue of Microorganisms (GCM) 10K type strain sequencing project: providing services to taxonomists for standard genome sequencing and annotation.</title>
        <authorList>
            <consortium name="The Broad Institute Genomics Platform"/>
            <consortium name="The Broad Institute Genome Sequencing Center for Infectious Disease"/>
            <person name="Wu L."/>
            <person name="Ma J."/>
        </authorList>
    </citation>
    <scope>NUCLEOTIDE SEQUENCE [LARGE SCALE GENOMIC DNA]</scope>
    <source>
        <strain evidence="17">JCM 14330</strain>
    </source>
</reference>
<keyword evidence="5" id="KW-0808">Transferase</keyword>
<dbReference type="Proteomes" id="UP001501706">
    <property type="component" value="Unassembled WGS sequence"/>
</dbReference>
<accession>A0ABP3LKC7</accession>
<dbReference type="InterPro" id="IPR005467">
    <property type="entry name" value="His_kinase_dom"/>
</dbReference>
<keyword evidence="12 13" id="KW-0472">Membrane</keyword>
<dbReference type="SUPFAM" id="SSF55874">
    <property type="entry name" value="ATPase domain of HSP90 chaperone/DNA topoisomerase II/histidine kinase"/>
    <property type="match status" value="1"/>
</dbReference>
<dbReference type="InterPro" id="IPR036890">
    <property type="entry name" value="HATPase_C_sf"/>
</dbReference>
<keyword evidence="6 13" id="KW-0812">Transmembrane</keyword>
<proteinExistence type="predicted"/>
<dbReference type="PANTHER" id="PTHR45436">
    <property type="entry name" value="SENSOR HISTIDINE KINASE YKOH"/>
    <property type="match status" value="1"/>
</dbReference>
<dbReference type="InterPro" id="IPR003661">
    <property type="entry name" value="HisK_dim/P_dom"/>
</dbReference>
<organism evidence="16 17">
    <name type="scientific">Pigmentiphaga daeguensis</name>
    <dbReference type="NCBI Taxonomy" id="414049"/>
    <lineage>
        <taxon>Bacteria</taxon>
        <taxon>Pseudomonadati</taxon>
        <taxon>Pseudomonadota</taxon>
        <taxon>Betaproteobacteria</taxon>
        <taxon>Burkholderiales</taxon>
        <taxon>Alcaligenaceae</taxon>
        <taxon>Pigmentiphaga</taxon>
    </lineage>
</organism>
<dbReference type="RefSeq" id="WP_279814709.1">
    <property type="nucleotide sequence ID" value="NZ_BAAAEN010000005.1"/>
</dbReference>
<protein>
    <recommendedName>
        <fullName evidence="3">histidine kinase</fullName>
        <ecNumber evidence="3">2.7.13.3</ecNumber>
    </recommendedName>
</protein>
<evidence type="ECO:0000256" key="9">
    <source>
        <dbReference type="ARBA" id="ARBA00022840"/>
    </source>
</evidence>
<evidence type="ECO:0000256" key="4">
    <source>
        <dbReference type="ARBA" id="ARBA00022553"/>
    </source>
</evidence>
<dbReference type="GO" id="GO:0005524">
    <property type="term" value="F:ATP binding"/>
    <property type="evidence" value="ECO:0007669"/>
    <property type="project" value="UniProtKB-KW"/>
</dbReference>
<evidence type="ECO:0000256" key="6">
    <source>
        <dbReference type="ARBA" id="ARBA00022692"/>
    </source>
</evidence>
<dbReference type="SMART" id="SM00388">
    <property type="entry name" value="HisKA"/>
    <property type="match status" value="1"/>
</dbReference>
<dbReference type="PROSITE" id="PS50885">
    <property type="entry name" value="HAMP"/>
    <property type="match status" value="1"/>
</dbReference>
<dbReference type="Pfam" id="PF02518">
    <property type="entry name" value="HATPase_c"/>
    <property type="match status" value="1"/>
</dbReference>
<keyword evidence="7" id="KW-0547">Nucleotide-binding</keyword>
<keyword evidence="11" id="KW-0902">Two-component regulatory system</keyword>
<evidence type="ECO:0000256" key="3">
    <source>
        <dbReference type="ARBA" id="ARBA00012438"/>
    </source>
</evidence>
<dbReference type="PROSITE" id="PS50109">
    <property type="entry name" value="HIS_KIN"/>
    <property type="match status" value="1"/>
</dbReference>
<evidence type="ECO:0000256" key="7">
    <source>
        <dbReference type="ARBA" id="ARBA00022741"/>
    </source>
</evidence>
<evidence type="ECO:0000259" key="15">
    <source>
        <dbReference type="PROSITE" id="PS50885"/>
    </source>
</evidence>
<dbReference type="SUPFAM" id="SSF47384">
    <property type="entry name" value="Homodimeric domain of signal transducing histidine kinase"/>
    <property type="match status" value="1"/>
</dbReference>
<comment type="subcellular location">
    <subcellularLocation>
        <location evidence="2">Membrane</location>
        <topology evidence="2">Multi-pass membrane protein</topology>
    </subcellularLocation>
</comment>
<dbReference type="Pfam" id="PF00512">
    <property type="entry name" value="HisKA"/>
    <property type="match status" value="1"/>
</dbReference>
<evidence type="ECO:0000256" key="5">
    <source>
        <dbReference type="ARBA" id="ARBA00022679"/>
    </source>
</evidence>
<evidence type="ECO:0000313" key="17">
    <source>
        <dbReference type="Proteomes" id="UP001501706"/>
    </source>
</evidence>
<dbReference type="Gene3D" id="1.10.287.130">
    <property type="match status" value="1"/>
</dbReference>
<dbReference type="CDD" id="cd00082">
    <property type="entry name" value="HisKA"/>
    <property type="match status" value="1"/>
</dbReference>
<keyword evidence="10 13" id="KW-1133">Transmembrane helix</keyword>
<evidence type="ECO:0000259" key="14">
    <source>
        <dbReference type="PROSITE" id="PS50109"/>
    </source>
</evidence>
<evidence type="ECO:0000256" key="2">
    <source>
        <dbReference type="ARBA" id="ARBA00004141"/>
    </source>
</evidence>
<keyword evidence="9 16" id="KW-0067">ATP-binding</keyword>
<evidence type="ECO:0000256" key="1">
    <source>
        <dbReference type="ARBA" id="ARBA00000085"/>
    </source>
</evidence>
<dbReference type="SMART" id="SM00387">
    <property type="entry name" value="HATPase_c"/>
    <property type="match status" value="1"/>
</dbReference>
<keyword evidence="8" id="KW-0418">Kinase</keyword>
<feature type="transmembrane region" description="Helical" evidence="13">
    <location>
        <begin position="151"/>
        <end position="173"/>
    </location>
</feature>
<evidence type="ECO:0000256" key="10">
    <source>
        <dbReference type="ARBA" id="ARBA00022989"/>
    </source>
</evidence>
<evidence type="ECO:0000256" key="11">
    <source>
        <dbReference type="ARBA" id="ARBA00023012"/>
    </source>
</evidence>
<comment type="catalytic activity">
    <reaction evidence="1">
        <text>ATP + protein L-histidine = ADP + protein N-phospho-L-histidine.</text>
        <dbReference type="EC" id="2.7.13.3"/>
    </reaction>
</comment>
<dbReference type="InterPro" id="IPR050428">
    <property type="entry name" value="TCS_sensor_his_kinase"/>
</dbReference>
<dbReference type="EMBL" id="BAAAEN010000005">
    <property type="protein sequence ID" value="GAA0502433.1"/>
    <property type="molecule type" value="Genomic_DNA"/>
</dbReference>
<evidence type="ECO:0000256" key="8">
    <source>
        <dbReference type="ARBA" id="ARBA00022777"/>
    </source>
</evidence>
<dbReference type="EC" id="2.7.13.3" evidence="3"/>
<dbReference type="CDD" id="cd00075">
    <property type="entry name" value="HATPase"/>
    <property type="match status" value="1"/>
</dbReference>
<keyword evidence="17" id="KW-1185">Reference proteome</keyword>
<feature type="domain" description="HAMP" evidence="15">
    <location>
        <begin position="170"/>
        <end position="222"/>
    </location>
</feature>
<dbReference type="PRINTS" id="PR00344">
    <property type="entry name" value="BCTRLSENSOR"/>
</dbReference>
<comment type="caution">
    <text evidence="16">The sequence shown here is derived from an EMBL/GenBank/DDBJ whole genome shotgun (WGS) entry which is preliminary data.</text>
</comment>
<keyword evidence="4" id="KW-0597">Phosphoprotein</keyword>
<dbReference type="InterPro" id="IPR036097">
    <property type="entry name" value="HisK_dim/P_sf"/>
</dbReference>
<dbReference type="InterPro" id="IPR003660">
    <property type="entry name" value="HAMP_dom"/>
</dbReference>
<sequence>MKLLPGHSLRARLLAFLLAAIFLAALVQGAIAYRGALVQTDEIFDYQLQRTALALGNGNPLFSTGPEGGLLDDPAARDLIIQIWTPDGVRLFRSTPKLVLPDRVVLGFSTVEADGATYRMYSMEAPLQIIQVAQDVRVRTGTARTLALRTIWPIAAMAPLLMLVVWWVISLSLGPVDRTRRQVASRQADDLSPVSEAGLPDEVRPLVHELNLLLGRVRQAFDAQKQFVGDAAHELRSPLAALKLQLQSLRRAQDDATRQVAVTRLAAGIDRATRLVEQLLSLARQEAQGPALAAVDLGDVVRTALADILPQAHARGVDLGMEGAASARIAGQDEALVLLVRNLLENAVKYAPESGRVDVRLSTGPQGVTLDVDDNGPGIPQIERGRVFDRFYRAHTADTPGSGLGLAIVKAIADRHHATIELLDSPLGGLRARVVFPSPTR</sequence>
<dbReference type="Gene3D" id="3.30.565.10">
    <property type="entry name" value="Histidine kinase-like ATPase, C-terminal domain"/>
    <property type="match status" value="1"/>
</dbReference>
<feature type="domain" description="Histidine kinase" evidence="14">
    <location>
        <begin position="230"/>
        <end position="440"/>
    </location>
</feature>
<gene>
    <name evidence="16" type="ORF">GCM10009097_19140</name>
</gene>
<name>A0ABP3LKC7_9BURK</name>
<dbReference type="InterPro" id="IPR004358">
    <property type="entry name" value="Sig_transdc_His_kin-like_C"/>
</dbReference>